<reference evidence="2 3" key="1">
    <citation type="submission" date="2018-01" db="EMBL/GenBank/DDBJ databases">
        <title>Draft genome of the strawberry crown rot pathogen Phytophthora cactorum.</title>
        <authorList>
            <person name="Armitage A.D."/>
            <person name="Lysoe E."/>
            <person name="Nellist C.F."/>
            <person name="Harrison R.J."/>
            <person name="Brurberg M.B."/>
        </authorList>
    </citation>
    <scope>NUCLEOTIDE SEQUENCE [LARGE SCALE GENOMIC DNA]</scope>
    <source>
        <strain evidence="2 3">10300</strain>
    </source>
</reference>
<dbReference type="AlphaFoldDB" id="A0A329SND8"/>
<sequence>MRSKAGPNTAGLYSSMLSPIFIARIAESGALPSTGVEVEPVTGNSQYWRDVAMTYASGIPAFFTIEGSSQRYTGIDPRLAVLHPPSKLCAIWKDMATEYEECYSRWKQLGTDSVGFAHFCKALDVLYLHDRLQKQPI</sequence>
<dbReference type="VEuPathDB" id="FungiDB:PC110_g6253"/>
<proteinExistence type="predicted"/>
<evidence type="ECO:0000313" key="3">
    <source>
        <dbReference type="Proteomes" id="UP000251314"/>
    </source>
</evidence>
<dbReference type="Proteomes" id="UP000251314">
    <property type="component" value="Unassembled WGS sequence"/>
</dbReference>
<dbReference type="EMBL" id="MJFZ01000111">
    <property type="protein sequence ID" value="RAW37486.1"/>
    <property type="molecule type" value="Genomic_DNA"/>
</dbReference>
<dbReference type="OrthoDB" id="101606at2759"/>
<protein>
    <submittedName>
        <fullName evidence="2">Uncharacterized protein</fullName>
    </submittedName>
</protein>
<gene>
    <name evidence="1" type="ORF">PC110_g22224</name>
    <name evidence="2" type="ORF">PC110_g6253</name>
</gene>
<dbReference type="EMBL" id="MJFZ01001849">
    <property type="protein sequence ID" value="RAW21334.1"/>
    <property type="molecule type" value="Genomic_DNA"/>
</dbReference>
<organism evidence="2 3">
    <name type="scientific">Phytophthora cactorum</name>
    <dbReference type="NCBI Taxonomy" id="29920"/>
    <lineage>
        <taxon>Eukaryota</taxon>
        <taxon>Sar</taxon>
        <taxon>Stramenopiles</taxon>
        <taxon>Oomycota</taxon>
        <taxon>Peronosporomycetes</taxon>
        <taxon>Peronosporales</taxon>
        <taxon>Peronosporaceae</taxon>
        <taxon>Phytophthora</taxon>
    </lineage>
</organism>
<evidence type="ECO:0000313" key="1">
    <source>
        <dbReference type="EMBL" id="RAW21334.1"/>
    </source>
</evidence>
<accession>A0A329SND8</accession>
<name>A0A329SND8_9STRA</name>
<comment type="caution">
    <text evidence="2">The sequence shown here is derived from an EMBL/GenBank/DDBJ whole genome shotgun (WGS) entry which is preliminary data.</text>
</comment>
<dbReference type="VEuPathDB" id="FungiDB:PC110_g22224"/>
<evidence type="ECO:0000313" key="2">
    <source>
        <dbReference type="EMBL" id="RAW37486.1"/>
    </source>
</evidence>
<keyword evidence="3" id="KW-1185">Reference proteome</keyword>